<sequence length="219" mass="23905">MDAISNLLSYMDAATLLESFGPWVIAGIAVVVFIESGVLFPFLPGDSLLVTAAILRDQLHVNIWTLLGVGIVAAVLGDQVGYYLGHRFGRRLFKDDARILKTEHLVAAEEFFAKHGPVALVLGRFVPIVRTYIPVAAGTAKMPYKNFVGWNISGAIAWVVSMNLVGVFLGNIPGIADSIEKIMLLIIFLSVLPIIIKYFIERRKAKKLKGSEAEPEAVV</sequence>
<accession>A0ABR5V9T6</accession>
<keyword evidence="5 7" id="KW-1133">Transmembrane helix</keyword>
<name>A0ABR5V9T6_9CORY</name>
<comment type="subcellular location">
    <subcellularLocation>
        <location evidence="1 7">Cell membrane</location>
        <topology evidence="1 7">Multi-pass membrane protein</topology>
    </subcellularLocation>
</comment>
<keyword evidence="4 7" id="KW-0812">Transmembrane</keyword>
<keyword evidence="3 7" id="KW-1003">Cell membrane</keyword>
<feature type="domain" description="VTT" evidence="8">
    <location>
        <begin position="43"/>
        <end position="162"/>
    </location>
</feature>
<evidence type="ECO:0000256" key="4">
    <source>
        <dbReference type="ARBA" id="ARBA00022692"/>
    </source>
</evidence>
<feature type="transmembrane region" description="Helical" evidence="7">
    <location>
        <begin position="182"/>
        <end position="200"/>
    </location>
</feature>
<keyword evidence="10" id="KW-1185">Reference proteome</keyword>
<feature type="transmembrane region" description="Helical" evidence="7">
    <location>
        <begin position="63"/>
        <end position="84"/>
    </location>
</feature>
<proteinExistence type="inferred from homology"/>
<comment type="similarity">
    <text evidence="2 7">Belongs to the DedA family.</text>
</comment>
<evidence type="ECO:0000256" key="2">
    <source>
        <dbReference type="ARBA" id="ARBA00010792"/>
    </source>
</evidence>
<dbReference type="InterPro" id="IPR032816">
    <property type="entry name" value="VTT_dom"/>
</dbReference>
<dbReference type="Proteomes" id="UP000070339">
    <property type="component" value="Unassembled WGS sequence"/>
</dbReference>
<evidence type="ECO:0000256" key="3">
    <source>
        <dbReference type="ARBA" id="ARBA00022475"/>
    </source>
</evidence>
<protein>
    <recommendedName>
        <fullName evidence="8">VTT domain-containing protein</fullName>
    </recommendedName>
</protein>
<gene>
    <name evidence="9" type="ORF">WM41_1202</name>
</gene>
<organism evidence="9 10">
    <name type="scientific">Corynebacterium simulans</name>
    <dbReference type="NCBI Taxonomy" id="146827"/>
    <lineage>
        <taxon>Bacteria</taxon>
        <taxon>Bacillati</taxon>
        <taxon>Actinomycetota</taxon>
        <taxon>Actinomycetes</taxon>
        <taxon>Mycobacteriales</taxon>
        <taxon>Corynebacteriaceae</taxon>
        <taxon>Corynebacterium</taxon>
    </lineage>
</organism>
<dbReference type="PANTHER" id="PTHR30353">
    <property type="entry name" value="INNER MEMBRANE PROTEIN DEDA-RELATED"/>
    <property type="match status" value="1"/>
</dbReference>
<comment type="caution">
    <text evidence="9">The sequence shown here is derived from an EMBL/GenBank/DDBJ whole genome shotgun (WGS) entry which is preliminary data.</text>
</comment>
<evidence type="ECO:0000256" key="5">
    <source>
        <dbReference type="ARBA" id="ARBA00022989"/>
    </source>
</evidence>
<feature type="transmembrane region" description="Helical" evidence="7">
    <location>
        <begin position="20"/>
        <end position="43"/>
    </location>
</feature>
<evidence type="ECO:0000313" key="10">
    <source>
        <dbReference type="Proteomes" id="UP000070339"/>
    </source>
</evidence>
<dbReference type="PANTHER" id="PTHR30353:SF0">
    <property type="entry name" value="TRANSMEMBRANE PROTEIN"/>
    <property type="match status" value="1"/>
</dbReference>
<dbReference type="EMBL" id="LTEB01000026">
    <property type="protein sequence ID" value="KXU18185.1"/>
    <property type="molecule type" value="Genomic_DNA"/>
</dbReference>
<feature type="transmembrane region" description="Helical" evidence="7">
    <location>
        <begin position="148"/>
        <end position="170"/>
    </location>
</feature>
<evidence type="ECO:0000256" key="6">
    <source>
        <dbReference type="ARBA" id="ARBA00023136"/>
    </source>
</evidence>
<dbReference type="InterPro" id="IPR032818">
    <property type="entry name" value="DedA-like"/>
</dbReference>
<keyword evidence="6 7" id="KW-0472">Membrane</keyword>
<evidence type="ECO:0000256" key="1">
    <source>
        <dbReference type="ARBA" id="ARBA00004651"/>
    </source>
</evidence>
<reference evidence="9 10" key="1">
    <citation type="journal article" date="2016" name="Int. J. Syst. Evol. Microbiol.">
        <title>Resolving the Complexity of Human Skin Metagenomes Using Single-Molecule Sequencing.</title>
        <authorList>
            <consortium name="NISC Comparative Sequencing Program"/>
            <person name="Tsai Y.C."/>
            <person name="Conlan S."/>
            <person name="Deming C."/>
            <person name="Segre J.A."/>
            <person name="Kong H.H."/>
            <person name="Korlach J."/>
            <person name="Oh J."/>
        </authorList>
    </citation>
    <scope>NUCLEOTIDE SEQUENCE [LARGE SCALE GENOMIC DNA]</scope>
    <source>
        <strain evidence="9 10">1B08</strain>
    </source>
</reference>
<evidence type="ECO:0000313" key="9">
    <source>
        <dbReference type="EMBL" id="KXU18185.1"/>
    </source>
</evidence>
<evidence type="ECO:0000256" key="7">
    <source>
        <dbReference type="RuleBase" id="RU367016"/>
    </source>
</evidence>
<dbReference type="Pfam" id="PF09335">
    <property type="entry name" value="VTT_dom"/>
    <property type="match status" value="1"/>
</dbReference>
<evidence type="ECO:0000259" key="8">
    <source>
        <dbReference type="Pfam" id="PF09335"/>
    </source>
</evidence>